<keyword evidence="2 3" id="KW-0802">TPR repeat</keyword>
<keyword evidence="6" id="KW-0131">Cell cycle</keyword>
<feature type="region of interest" description="Disordered" evidence="4">
    <location>
        <begin position="263"/>
        <end position="282"/>
    </location>
</feature>
<organism evidence="6 8">
    <name type="scientific">Archangium gephyra</name>
    <dbReference type="NCBI Taxonomy" id="48"/>
    <lineage>
        <taxon>Bacteria</taxon>
        <taxon>Pseudomonadati</taxon>
        <taxon>Myxococcota</taxon>
        <taxon>Myxococcia</taxon>
        <taxon>Myxococcales</taxon>
        <taxon>Cystobacterineae</taxon>
        <taxon>Archangiaceae</taxon>
        <taxon>Archangium</taxon>
    </lineage>
</organism>
<keyword evidence="6" id="KW-0132">Cell division</keyword>
<evidence type="ECO:0000313" key="8">
    <source>
        <dbReference type="Proteomes" id="UP000035579"/>
    </source>
</evidence>
<dbReference type="SMART" id="SM00271">
    <property type="entry name" value="DnaJ"/>
    <property type="match status" value="1"/>
</dbReference>
<reference evidence="7 9" key="2">
    <citation type="submission" date="2018-08" db="EMBL/GenBank/DDBJ databases">
        <title>Genomic Encyclopedia of Archaeal and Bacterial Type Strains, Phase II (KMG-II): from individual species to whole genera.</title>
        <authorList>
            <person name="Goeker M."/>
        </authorList>
    </citation>
    <scope>NUCLEOTIDE SEQUENCE [LARGE SCALE GENOMIC DNA]</scope>
    <source>
        <strain evidence="7 9">DSM 2261</strain>
    </source>
</reference>
<dbReference type="AlphaFoldDB" id="A0AAC8TCF1"/>
<feature type="compositionally biased region" description="Low complexity" evidence="4">
    <location>
        <begin position="215"/>
        <end position="225"/>
    </location>
</feature>
<dbReference type="Pfam" id="PF00226">
    <property type="entry name" value="DnaJ"/>
    <property type="match status" value="1"/>
</dbReference>
<feature type="domain" description="J" evidence="5">
    <location>
        <begin position="667"/>
        <end position="738"/>
    </location>
</feature>
<keyword evidence="1" id="KW-0677">Repeat</keyword>
<evidence type="ECO:0000256" key="2">
    <source>
        <dbReference type="ARBA" id="ARBA00022803"/>
    </source>
</evidence>
<evidence type="ECO:0000313" key="9">
    <source>
        <dbReference type="Proteomes" id="UP000256345"/>
    </source>
</evidence>
<dbReference type="Proteomes" id="UP000256345">
    <property type="component" value="Unassembled WGS sequence"/>
</dbReference>
<proteinExistence type="predicted"/>
<dbReference type="InterPro" id="IPR001623">
    <property type="entry name" value="DnaJ_domain"/>
</dbReference>
<dbReference type="GO" id="GO:0051301">
    <property type="term" value="P:cell division"/>
    <property type="evidence" value="ECO:0007669"/>
    <property type="project" value="UniProtKB-KW"/>
</dbReference>
<dbReference type="InterPro" id="IPR036869">
    <property type="entry name" value="J_dom_sf"/>
</dbReference>
<reference evidence="6 8" key="1">
    <citation type="submission" date="2015-05" db="EMBL/GenBank/DDBJ databases">
        <title>Genome assembly of Archangium gephyra DSM 2261.</title>
        <authorList>
            <person name="Sharma G."/>
            <person name="Subramanian S."/>
        </authorList>
    </citation>
    <scope>NUCLEOTIDE SEQUENCE [LARGE SCALE GENOMIC DNA]</scope>
    <source>
        <strain evidence="6 8">DSM 2261</strain>
    </source>
</reference>
<dbReference type="InterPro" id="IPR025497">
    <property type="entry name" value="PatA-like_N"/>
</dbReference>
<feature type="region of interest" description="Disordered" evidence="4">
    <location>
        <begin position="68"/>
        <end position="90"/>
    </location>
</feature>
<dbReference type="PANTHER" id="PTHR45188">
    <property type="entry name" value="DNAJ PROTEIN P58IPK HOMOLOG"/>
    <property type="match status" value="1"/>
</dbReference>
<evidence type="ECO:0000259" key="5">
    <source>
        <dbReference type="PROSITE" id="PS50076"/>
    </source>
</evidence>
<dbReference type="Proteomes" id="UP000035579">
    <property type="component" value="Chromosome"/>
</dbReference>
<sequence>MAEGEVRQYFVRNEQGTIWGPLALPTIELLIDNGIIQGRLQVSEDGINFAFPGRFPHLRDSFPRETWGDVVPPGPSTPAAPPGAPAAAPRAVTRPPVAGAGVPVAGPAVTRPPVAGAGVPIAGPGIPRAPVPGPAGVPVAGPGIPRAPAPGAGPAMTRPPVPGAGVPVAGPAMTRPPVAGTGVPVAGPGAVARPPAPGAGAPGAGPAMTRPPVPGAGVPVANPGGARPPAPAAPGAPAQPAPAPGVPPAAAAAPAVARPSATFPSVAPASEEPPPASGTLETHSPVRLYGLIAAGNHTGLLTLTLPDSAVSIHFRKGNPEFIDSSHPEDALGTWLLQAKLATPEQLQQAEAARGRFGGELLAALFGLGLLQPASAFTQLAHRAQTILLKGLRAESGSFTFEPKELPAAKAMPLGNKWAVLSDLVRRIPSTDLRRRLQPVLNLPVMKSNGRVATGDLRLTPHEVRVLALIDGARSAAQLLNDLPQDADHLLRLVFLLKELDGVSFAAVGPRTAAPPPAQASAPGAPPAAKTAPPVAPAAKTAPPVAPAAKPATAPGVAQAGATPQAARAATAPGVAQAGATPQATAPRPAAPAAAAAPQAPAAKPASPPPAAAPQAPRPAGPAPTTPPVAKPAAPAPAAAAATAPGSAPGASEIPVLRELAAKMKEQNHFERLNLGADTNGPAVKLAYFKLAKQYHPDTLPPGAPPELEKLKADIFGYIGDAYRALSDDKSRAAYIEELKTGGSKPAQVDVEAILKSEEHFRKAGLYIKARKFADAARLLDEAIQLNPDEPEFYAWRGYARFFTFEDKKAGYTEAYKDIQQCLKQNDKVASGHYFLGVIAKLCGDNHGALKHFQKTVEVQPNHIDAQREIRMAAQAAQKK</sequence>
<dbReference type="CDD" id="cd06257">
    <property type="entry name" value="DnaJ"/>
    <property type="match status" value="1"/>
</dbReference>
<name>A0AAC8TCF1_9BACT</name>
<feature type="repeat" description="TPR" evidence="3">
    <location>
        <begin position="829"/>
        <end position="862"/>
    </location>
</feature>
<dbReference type="PROSITE" id="PS50005">
    <property type="entry name" value="TPR"/>
    <property type="match status" value="2"/>
</dbReference>
<dbReference type="PROSITE" id="PS50076">
    <property type="entry name" value="DNAJ_2"/>
    <property type="match status" value="1"/>
</dbReference>
<dbReference type="EMBL" id="QUMU01000020">
    <property type="protein sequence ID" value="REG20730.1"/>
    <property type="molecule type" value="Genomic_DNA"/>
</dbReference>
<dbReference type="KEGG" id="age:AA314_02313"/>
<dbReference type="SUPFAM" id="SSF46565">
    <property type="entry name" value="Chaperone J-domain"/>
    <property type="match status" value="1"/>
</dbReference>
<feature type="compositionally biased region" description="Low complexity" evidence="4">
    <location>
        <begin position="630"/>
        <end position="649"/>
    </location>
</feature>
<dbReference type="PANTHER" id="PTHR45188:SF2">
    <property type="entry name" value="DNAJ HOMOLOG SUBFAMILY C MEMBER 7"/>
    <property type="match status" value="1"/>
</dbReference>
<feature type="region of interest" description="Disordered" evidence="4">
    <location>
        <begin position="511"/>
        <end position="649"/>
    </location>
</feature>
<dbReference type="Pfam" id="PF14332">
    <property type="entry name" value="DUF4388"/>
    <property type="match status" value="1"/>
</dbReference>
<feature type="compositionally biased region" description="Low complexity" evidence="4">
    <location>
        <begin position="518"/>
        <end position="604"/>
    </location>
</feature>
<protein>
    <submittedName>
        <fullName evidence="6">Cell division protein FtsK</fullName>
    </submittedName>
    <submittedName>
        <fullName evidence="7">DnaJ-like protein</fullName>
    </submittedName>
</protein>
<evidence type="ECO:0000313" key="6">
    <source>
        <dbReference type="EMBL" id="AKJ00687.1"/>
    </source>
</evidence>
<dbReference type="EMBL" id="CP011509">
    <property type="protein sequence ID" value="AKJ00687.1"/>
    <property type="molecule type" value="Genomic_DNA"/>
</dbReference>
<dbReference type="Gene3D" id="1.10.287.110">
    <property type="entry name" value="DnaJ domain"/>
    <property type="match status" value="1"/>
</dbReference>
<evidence type="ECO:0000256" key="3">
    <source>
        <dbReference type="PROSITE-ProRule" id="PRU00339"/>
    </source>
</evidence>
<keyword evidence="9" id="KW-1185">Reference proteome</keyword>
<evidence type="ECO:0000256" key="1">
    <source>
        <dbReference type="ARBA" id="ARBA00022737"/>
    </source>
</evidence>
<feature type="compositionally biased region" description="Pro residues" evidence="4">
    <location>
        <begin position="226"/>
        <end position="247"/>
    </location>
</feature>
<dbReference type="RefSeq" id="WP_047855451.1">
    <property type="nucleotide sequence ID" value="NZ_CP011509.1"/>
</dbReference>
<dbReference type="SUPFAM" id="SSF48452">
    <property type="entry name" value="TPR-like"/>
    <property type="match status" value="1"/>
</dbReference>
<feature type="region of interest" description="Disordered" evidence="4">
    <location>
        <begin position="180"/>
        <end position="253"/>
    </location>
</feature>
<dbReference type="InterPro" id="IPR011990">
    <property type="entry name" value="TPR-like_helical_dom_sf"/>
</dbReference>
<accession>A0AAC8TCF1</accession>
<dbReference type="SMART" id="SM00028">
    <property type="entry name" value="TPR"/>
    <property type="match status" value="2"/>
</dbReference>
<feature type="repeat" description="TPR" evidence="3">
    <location>
        <begin position="756"/>
        <end position="789"/>
    </location>
</feature>
<dbReference type="Gene3D" id="1.25.40.10">
    <property type="entry name" value="Tetratricopeptide repeat domain"/>
    <property type="match status" value="1"/>
</dbReference>
<gene>
    <name evidence="6" type="ORF">AA314_02313</name>
    <name evidence="7" type="ORF">ATI61_12086</name>
</gene>
<evidence type="ECO:0000313" key="7">
    <source>
        <dbReference type="EMBL" id="REG20730.1"/>
    </source>
</evidence>
<feature type="compositionally biased region" description="Pro residues" evidence="4">
    <location>
        <begin position="72"/>
        <end position="84"/>
    </location>
</feature>
<feature type="compositionally biased region" description="Pro residues" evidence="4">
    <location>
        <begin position="605"/>
        <end position="629"/>
    </location>
</feature>
<dbReference type="InterPro" id="IPR019734">
    <property type="entry name" value="TPR_rpt"/>
</dbReference>
<feature type="compositionally biased region" description="Low complexity" evidence="4">
    <location>
        <begin position="180"/>
        <end position="193"/>
    </location>
</feature>
<evidence type="ECO:0000256" key="4">
    <source>
        <dbReference type="SAM" id="MobiDB-lite"/>
    </source>
</evidence>